<keyword evidence="1" id="KW-0805">Transcription regulation</keyword>
<comment type="caution">
    <text evidence="7">The sequence shown here is derived from an EMBL/GenBank/DDBJ whole genome shotgun (WGS) entry which is preliminary data.</text>
</comment>
<gene>
    <name evidence="7" type="ORF">CR159_06780</name>
</gene>
<dbReference type="Proteomes" id="UP000234190">
    <property type="component" value="Unassembled WGS sequence"/>
</dbReference>
<dbReference type="SUPFAM" id="SSF46785">
    <property type="entry name" value="Winged helix' DNA-binding domain"/>
    <property type="match status" value="1"/>
</dbReference>
<dbReference type="RefSeq" id="WP_102073248.1">
    <property type="nucleotide sequence ID" value="NZ_PDNW01000004.1"/>
</dbReference>
<evidence type="ECO:0000259" key="6">
    <source>
        <dbReference type="PROSITE" id="PS51078"/>
    </source>
</evidence>
<keyword evidence="2" id="KW-0238">DNA-binding</keyword>
<dbReference type="GO" id="GO:0003677">
    <property type="term" value="F:DNA binding"/>
    <property type="evidence" value="ECO:0007669"/>
    <property type="project" value="UniProtKB-KW"/>
</dbReference>
<evidence type="ECO:0000259" key="5">
    <source>
        <dbReference type="PROSITE" id="PS51077"/>
    </source>
</evidence>
<feature type="region of interest" description="Disordered" evidence="4">
    <location>
        <begin position="1"/>
        <end position="36"/>
    </location>
</feature>
<evidence type="ECO:0000313" key="7">
    <source>
        <dbReference type="EMBL" id="PLC50702.1"/>
    </source>
</evidence>
<dbReference type="InterPro" id="IPR036388">
    <property type="entry name" value="WH-like_DNA-bd_sf"/>
</dbReference>
<dbReference type="Gene3D" id="1.10.10.10">
    <property type="entry name" value="Winged helix-like DNA-binding domain superfamily/Winged helix DNA-binding domain"/>
    <property type="match status" value="1"/>
</dbReference>
<protein>
    <submittedName>
        <fullName evidence="7">IclR family transcriptional regulator</fullName>
    </submittedName>
</protein>
<dbReference type="PROSITE" id="PS51078">
    <property type="entry name" value="ICLR_ED"/>
    <property type="match status" value="1"/>
</dbReference>
<evidence type="ECO:0000256" key="3">
    <source>
        <dbReference type="ARBA" id="ARBA00023163"/>
    </source>
</evidence>
<evidence type="ECO:0000256" key="1">
    <source>
        <dbReference type="ARBA" id="ARBA00023015"/>
    </source>
</evidence>
<dbReference type="PANTHER" id="PTHR30136:SF33">
    <property type="entry name" value="TRANSCRIPTIONAL REGULATORY PROTEIN"/>
    <property type="match status" value="1"/>
</dbReference>
<dbReference type="AlphaFoldDB" id="A0A2N4U6Q3"/>
<dbReference type="EMBL" id="PDNW01000004">
    <property type="protein sequence ID" value="PLC50702.1"/>
    <property type="molecule type" value="Genomic_DNA"/>
</dbReference>
<dbReference type="InterPro" id="IPR036390">
    <property type="entry name" value="WH_DNA-bd_sf"/>
</dbReference>
<feature type="domain" description="IclR-ED" evidence="6">
    <location>
        <begin position="106"/>
        <end position="280"/>
    </location>
</feature>
<feature type="domain" description="HTH iclR-type" evidence="5">
    <location>
        <begin position="43"/>
        <end position="105"/>
    </location>
</feature>
<dbReference type="InterPro" id="IPR050707">
    <property type="entry name" value="HTH_MetabolicPath_Reg"/>
</dbReference>
<dbReference type="GO" id="GO:0045892">
    <property type="term" value="P:negative regulation of DNA-templated transcription"/>
    <property type="evidence" value="ECO:0007669"/>
    <property type="project" value="TreeGrafter"/>
</dbReference>
<dbReference type="GO" id="GO:0003700">
    <property type="term" value="F:DNA-binding transcription factor activity"/>
    <property type="evidence" value="ECO:0007669"/>
    <property type="project" value="TreeGrafter"/>
</dbReference>
<evidence type="ECO:0000256" key="4">
    <source>
        <dbReference type="SAM" id="MobiDB-lite"/>
    </source>
</evidence>
<dbReference type="InterPro" id="IPR005471">
    <property type="entry name" value="Tscrpt_reg_IclR_N"/>
</dbReference>
<proteinExistence type="predicted"/>
<dbReference type="OrthoDB" id="5401369at2"/>
<evidence type="ECO:0000256" key="2">
    <source>
        <dbReference type="ARBA" id="ARBA00023125"/>
    </source>
</evidence>
<name>A0A2N4U6Q3_9BURK</name>
<dbReference type="SMART" id="SM00346">
    <property type="entry name" value="HTH_ICLR"/>
    <property type="match status" value="1"/>
</dbReference>
<dbReference type="SUPFAM" id="SSF55781">
    <property type="entry name" value="GAF domain-like"/>
    <property type="match status" value="1"/>
</dbReference>
<dbReference type="InterPro" id="IPR014757">
    <property type="entry name" value="Tscrpt_reg_IclR_C"/>
</dbReference>
<keyword evidence="3" id="KW-0804">Transcription</keyword>
<dbReference type="InterPro" id="IPR029016">
    <property type="entry name" value="GAF-like_dom_sf"/>
</dbReference>
<accession>A0A2N4U6Q3</accession>
<dbReference type="Pfam" id="PF01614">
    <property type="entry name" value="IclR_C"/>
    <property type="match status" value="1"/>
</dbReference>
<reference evidence="7 8" key="1">
    <citation type="submission" date="2017-10" db="EMBL/GenBank/DDBJ databases">
        <title>Two draft genome sequences of Pusillimonas sp. strains isolated from a nitrate- and radionuclide-contaminated groundwater in Russia.</title>
        <authorList>
            <person name="Grouzdev D.S."/>
            <person name="Tourova T.P."/>
            <person name="Goeva M.A."/>
            <person name="Babich T.L."/>
            <person name="Sokolova D.S."/>
            <person name="Abdullin R."/>
            <person name="Poltaraus A.B."/>
            <person name="Toshchakov S.V."/>
            <person name="Nazina T.N."/>
        </authorList>
    </citation>
    <scope>NUCLEOTIDE SEQUENCE [LARGE SCALE GENOMIC DNA]</scope>
    <source>
        <strain evidence="7 8">JR1/69-3-13</strain>
    </source>
</reference>
<organism evidence="7 8">
    <name type="scientific">Pollutimonas subterranea</name>
    <dbReference type="NCBI Taxonomy" id="2045210"/>
    <lineage>
        <taxon>Bacteria</taxon>
        <taxon>Pseudomonadati</taxon>
        <taxon>Pseudomonadota</taxon>
        <taxon>Betaproteobacteria</taxon>
        <taxon>Burkholderiales</taxon>
        <taxon>Alcaligenaceae</taxon>
        <taxon>Pollutimonas</taxon>
    </lineage>
</organism>
<dbReference type="PANTHER" id="PTHR30136">
    <property type="entry name" value="HELIX-TURN-HELIX TRANSCRIPTIONAL REGULATOR, ICLR FAMILY"/>
    <property type="match status" value="1"/>
</dbReference>
<dbReference type="Gene3D" id="3.30.450.40">
    <property type="match status" value="1"/>
</dbReference>
<evidence type="ECO:0000313" key="8">
    <source>
        <dbReference type="Proteomes" id="UP000234190"/>
    </source>
</evidence>
<keyword evidence="8" id="KW-1185">Reference proteome</keyword>
<sequence length="280" mass="29271">MQIFSGKGTSPPAGGSGNSPEAARPARRKRQIVQGAEPSSDFVEALARGLRVMRCFGPGVKSLGNLELAQLTGLPKSTISRIVYTLAQEGYLRYHADTGRYSPGYGVLALGFGLLASLEVRQLARPLMEELAHETGGAVALGAFDGHAMTYVDAIHGSSALYLRLPVGHRLGPDSAMGRAYLAAVPAAERAALLKGPGGDMVSPAMLERACAELKADGCCYAIGDWQQGINAVAAPFSTITGEGYFVMSCGGPASVLPEKLLRTEIAGKLRRIVGKLSPS</sequence>
<dbReference type="PROSITE" id="PS51077">
    <property type="entry name" value="HTH_ICLR"/>
    <property type="match status" value="1"/>
</dbReference>
<dbReference type="Pfam" id="PF09339">
    <property type="entry name" value="HTH_IclR"/>
    <property type="match status" value="1"/>
</dbReference>